<keyword evidence="3" id="KW-1185">Reference proteome</keyword>
<dbReference type="EMBL" id="FBWK01000052">
    <property type="protein sequence ID" value="CUX59731.1"/>
    <property type="molecule type" value="Genomic_DNA"/>
</dbReference>
<evidence type="ECO:0000313" key="2">
    <source>
        <dbReference type="EMBL" id="CUX59731.1"/>
    </source>
</evidence>
<accession>A0A1S7RZ84</accession>
<proteinExistence type="predicted"/>
<evidence type="ECO:0000256" key="1">
    <source>
        <dbReference type="SAM" id="MobiDB-lite"/>
    </source>
</evidence>
<evidence type="ECO:0000313" key="3">
    <source>
        <dbReference type="Proteomes" id="UP000191988"/>
    </source>
</evidence>
<gene>
    <name evidence="2" type="ORF">AGR3A_Lc160101</name>
</gene>
<reference evidence="3" key="1">
    <citation type="submission" date="2016-01" db="EMBL/GenBank/DDBJ databases">
        <authorList>
            <person name="Regsiter A."/>
            <person name="william w."/>
        </authorList>
    </citation>
    <scope>NUCLEOTIDE SEQUENCE [LARGE SCALE GENOMIC DNA]</scope>
    <source>
        <strain evidence="3">CFBP 6623</strain>
    </source>
</reference>
<organism evidence="2 3">
    <name type="scientific">Agrobacterium tomkonis CFBP 6623</name>
    <dbReference type="NCBI Taxonomy" id="1183432"/>
    <lineage>
        <taxon>Bacteria</taxon>
        <taxon>Pseudomonadati</taxon>
        <taxon>Pseudomonadota</taxon>
        <taxon>Alphaproteobacteria</taxon>
        <taxon>Hyphomicrobiales</taxon>
        <taxon>Rhizobiaceae</taxon>
        <taxon>Rhizobium/Agrobacterium group</taxon>
        <taxon>Agrobacterium</taxon>
        <taxon>Agrobacterium tumefaciens complex</taxon>
    </lineage>
</organism>
<name>A0A1S7RZ84_9HYPH</name>
<dbReference type="AlphaFoldDB" id="A0A1S7RZ84"/>
<protein>
    <submittedName>
        <fullName evidence="2">Uncharacterized protein</fullName>
    </submittedName>
</protein>
<dbReference type="Proteomes" id="UP000191988">
    <property type="component" value="Unassembled WGS sequence"/>
</dbReference>
<sequence length="21" mass="2395">MRVIDRTAIDEPEVMRHATPG</sequence>
<feature type="region of interest" description="Disordered" evidence="1">
    <location>
        <begin position="1"/>
        <end position="21"/>
    </location>
</feature>